<dbReference type="OrthoDB" id="4772022at2759"/>
<keyword evidence="2" id="KW-1185">Reference proteome</keyword>
<dbReference type="EMBL" id="WUBL01000093">
    <property type="protein sequence ID" value="KAF2966262.1"/>
    <property type="molecule type" value="Genomic_DNA"/>
</dbReference>
<protein>
    <submittedName>
        <fullName evidence="1">Uncharacterized protein</fullName>
    </submittedName>
</protein>
<reference evidence="1 2" key="1">
    <citation type="submission" date="2019-12" db="EMBL/GenBank/DDBJ databases">
        <title>Draft genome sequence of the ascomycete Xylaria multiplex DSM 110363.</title>
        <authorList>
            <person name="Buettner E."/>
            <person name="Kellner H."/>
        </authorList>
    </citation>
    <scope>NUCLEOTIDE SEQUENCE [LARGE SCALE GENOMIC DNA]</scope>
    <source>
        <strain evidence="1 2">DSM 110363</strain>
    </source>
</reference>
<accession>A0A7C8ITT1</accession>
<sequence>MAPVVPWPYSQEPVTIAYFDDHRMRMGVASYADLDSLADFCTEYSWIVKQETGVLALDQLVNPGFMTSLMKERYKYSLKAIMDCCIPGSMTGIVLKIEYQGLIRGVNYRNFVESYPLKAFAFAQNTGSLLTPSAIVALNIVSAEFNDPWSQNERQEQARPQVKWIFPDDYMGTLSYTLWDRGNHGRPVLNVPYFVVSLEQPYLNACIPAFGRMLIKLYTWFNATTVVNIQTGPYHATFDPYFSGSTFIHTATLLENAPSVTQRNYTYSVYTSWARPSQEAPLRYLDDVVRRAFDMQ</sequence>
<evidence type="ECO:0000313" key="1">
    <source>
        <dbReference type="EMBL" id="KAF2966262.1"/>
    </source>
</evidence>
<dbReference type="AlphaFoldDB" id="A0A7C8ITT1"/>
<organism evidence="1 2">
    <name type="scientific">Xylaria multiplex</name>
    <dbReference type="NCBI Taxonomy" id="323545"/>
    <lineage>
        <taxon>Eukaryota</taxon>
        <taxon>Fungi</taxon>
        <taxon>Dikarya</taxon>
        <taxon>Ascomycota</taxon>
        <taxon>Pezizomycotina</taxon>
        <taxon>Sordariomycetes</taxon>
        <taxon>Xylariomycetidae</taxon>
        <taxon>Xylariales</taxon>
        <taxon>Xylariaceae</taxon>
        <taxon>Xylaria</taxon>
    </lineage>
</organism>
<gene>
    <name evidence="1" type="ORF">GQX73_g7313</name>
</gene>
<proteinExistence type="predicted"/>
<dbReference type="Proteomes" id="UP000481858">
    <property type="component" value="Unassembled WGS sequence"/>
</dbReference>
<comment type="caution">
    <text evidence="1">The sequence shown here is derived from an EMBL/GenBank/DDBJ whole genome shotgun (WGS) entry which is preliminary data.</text>
</comment>
<name>A0A7C8ITT1_9PEZI</name>
<dbReference type="InParanoid" id="A0A7C8ITT1"/>
<evidence type="ECO:0000313" key="2">
    <source>
        <dbReference type="Proteomes" id="UP000481858"/>
    </source>
</evidence>